<keyword evidence="3" id="KW-1185">Reference proteome</keyword>
<dbReference type="Proteomes" id="UP001500393">
    <property type="component" value="Unassembled WGS sequence"/>
</dbReference>
<gene>
    <name evidence="2" type="ORF">GCM10009789_23390</name>
</gene>
<evidence type="ECO:0000313" key="2">
    <source>
        <dbReference type="EMBL" id="GAA1569270.1"/>
    </source>
</evidence>
<evidence type="ECO:0000313" key="3">
    <source>
        <dbReference type="Proteomes" id="UP001500393"/>
    </source>
</evidence>
<organism evidence="2 3">
    <name type="scientific">Kribbella sancticallisti</name>
    <dbReference type="NCBI Taxonomy" id="460087"/>
    <lineage>
        <taxon>Bacteria</taxon>
        <taxon>Bacillati</taxon>
        <taxon>Actinomycetota</taxon>
        <taxon>Actinomycetes</taxon>
        <taxon>Propionibacteriales</taxon>
        <taxon>Kribbellaceae</taxon>
        <taxon>Kribbella</taxon>
    </lineage>
</organism>
<evidence type="ECO:0008006" key="4">
    <source>
        <dbReference type="Google" id="ProtNLM"/>
    </source>
</evidence>
<dbReference type="EMBL" id="BAAAOS010000018">
    <property type="protein sequence ID" value="GAA1569270.1"/>
    <property type="molecule type" value="Genomic_DNA"/>
</dbReference>
<dbReference type="RefSeq" id="WP_344212827.1">
    <property type="nucleotide sequence ID" value="NZ_BAAAOS010000018.1"/>
</dbReference>
<name>A0ABN2D5Q7_9ACTN</name>
<protein>
    <recommendedName>
        <fullName evidence="4">Tachylectin</fullName>
    </recommendedName>
</protein>
<accession>A0ABN2D5Q7</accession>
<reference evidence="2 3" key="1">
    <citation type="journal article" date="2019" name="Int. J. Syst. Evol. Microbiol.">
        <title>The Global Catalogue of Microorganisms (GCM) 10K type strain sequencing project: providing services to taxonomists for standard genome sequencing and annotation.</title>
        <authorList>
            <consortium name="The Broad Institute Genomics Platform"/>
            <consortium name="The Broad Institute Genome Sequencing Center for Infectious Disease"/>
            <person name="Wu L."/>
            <person name="Ma J."/>
        </authorList>
    </citation>
    <scope>NUCLEOTIDE SEQUENCE [LARGE SCALE GENOMIC DNA]</scope>
    <source>
        <strain evidence="2 3">JCM 14969</strain>
    </source>
</reference>
<feature type="chain" id="PRO_5045271960" description="Tachylectin" evidence="1">
    <location>
        <begin position="30"/>
        <end position="314"/>
    </location>
</feature>
<sequence>MNKLLRSRATAALAVGVLGAGVLPGLAYGATTTTTTSSAACGISAGSITAAGDHRIQSFVATRPITRTENRFVARGIHPAGQAKLTSSWIHGPAEEGNSIGHDGNVVLGTVLYESGYLVPRGGGTPHKYQTRIGGGWGAFKSLEHSEVLLSSTSLRQNEYGLRTDGTLQRWNRGSDSLGRPVWRASGSAPGFSAVKTMALISQTKTYDTFLVNTRGGALYTVRIPTVSPMKPVVKKVRAATWQGFETMIAARCGAAGTLLLGIDKDTGSGYLYAMGHANGTATVIQGLGKVPGTFTDSLDFAWHGYSDPKLFGE</sequence>
<comment type="caution">
    <text evidence="2">The sequence shown here is derived from an EMBL/GenBank/DDBJ whole genome shotgun (WGS) entry which is preliminary data.</text>
</comment>
<feature type="signal peptide" evidence="1">
    <location>
        <begin position="1"/>
        <end position="29"/>
    </location>
</feature>
<proteinExistence type="predicted"/>
<evidence type="ECO:0000256" key="1">
    <source>
        <dbReference type="SAM" id="SignalP"/>
    </source>
</evidence>
<keyword evidence="1" id="KW-0732">Signal</keyword>